<dbReference type="AlphaFoldDB" id="A0A8H6X5Y1"/>
<name>A0A8H6X5Y1_9AGAR</name>
<proteinExistence type="predicted"/>
<comment type="caution">
    <text evidence="2">The sequence shown here is derived from an EMBL/GenBank/DDBJ whole genome shotgun (WGS) entry which is preliminary data.</text>
</comment>
<evidence type="ECO:0000313" key="3">
    <source>
        <dbReference type="Proteomes" id="UP000623467"/>
    </source>
</evidence>
<sequence>MSGTKRSRSPEDDDSSRKVVKTAVGAINPVRRSLSPAIQPVRRVVKRPIVDSDSNAEETAEKPPGPLPRSDDSDSHSDTDSSDNEDAPAQTSKRPQNKTKAGSDLSIKELNQMLNNGAARKTRKPRHKKCKVILHAEVYSDDLSKIYFYQRYTHPEALQQYLDPSPYIRQATLEMARTLGLTAASIKRRLLHLFTEDQNHPTPSYRRPDASQVDNIVNNTRRKDRLLADPLLSIGVFAEHNPDKVFRYTPPDYDQDPPRDFSTGIHHPYGTQSMLLWSSDQGVGHNATYRHMNENRAPLTIMITTDKDGRMVPGFAYLSSDTTTETQIIFLEEAKRLVEQMASDLLDGTAQVADGLGKYQERLFEQARHVKKHGWRPKFFMIDKYRSSRGAIRRVFPGVPIRICQFHVMQAILRWERDGGPPGEQQARPSLDLRRKHQLLWAVREIQRCRDPDQWQEYLDQFWQRLLYITEGSQTDPKMLWDYFEANWFCDEWRELWTDMGLPEGENRDGMLSTNNWTERAFKTFNQVFLGSRNNKSIYRLVLILATEWFQYYQAWEPKKQFDTAAFKINAQGHRLWCSEGAVQEVVAEDGTIIGWRVAQL</sequence>
<feature type="compositionally biased region" description="Polar residues" evidence="1">
    <location>
        <begin position="89"/>
        <end position="100"/>
    </location>
</feature>
<dbReference type="OrthoDB" id="3261052at2759"/>
<dbReference type="Proteomes" id="UP000623467">
    <property type="component" value="Unassembled WGS sequence"/>
</dbReference>
<organism evidence="2 3">
    <name type="scientific">Mycena sanguinolenta</name>
    <dbReference type="NCBI Taxonomy" id="230812"/>
    <lineage>
        <taxon>Eukaryota</taxon>
        <taxon>Fungi</taxon>
        <taxon>Dikarya</taxon>
        <taxon>Basidiomycota</taxon>
        <taxon>Agaricomycotina</taxon>
        <taxon>Agaricomycetes</taxon>
        <taxon>Agaricomycetidae</taxon>
        <taxon>Agaricales</taxon>
        <taxon>Marasmiineae</taxon>
        <taxon>Mycenaceae</taxon>
        <taxon>Mycena</taxon>
    </lineage>
</organism>
<protein>
    <recommendedName>
        <fullName evidence="4">MULE transposase domain-containing protein</fullName>
    </recommendedName>
</protein>
<feature type="region of interest" description="Disordered" evidence="1">
    <location>
        <begin position="1"/>
        <end position="108"/>
    </location>
</feature>
<dbReference type="EMBL" id="JACAZH010000046">
    <property type="protein sequence ID" value="KAF7334731.1"/>
    <property type="molecule type" value="Genomic_DNA"/>
</dbReference>
<accession>A0A8H6X5Y1</accession>
<evidence type="ECO:0000313" key="2">
    <source>
        <dbReference type="EMBL" id="KAF7334731.1"/>
    </source>
</evidence>
<evidence type="ECO:0008006" key="4">
    <source>
        <dbReference type="Google" id="ProtNLM"/>
    </source>
</evidence>
<evidence type="ECO:0000256" key="1">
    <source>
        <dbReference type="SAM" id="MobiDB-lite"/>
    </source>
</evidence>
<keyword evidence="3" id="KW-1185">Reference proteome</keyword>
<feature type="compositionally biased region" description="Basic and acidic residues" evidence="1">
    <location>
        <begin position="69"/>
        <end position="79"/>
    </location>
</feature>
<reference evidence="2" key="1">
    <citation type="submission" date="2020-05" db="EMBL/GenBank/DDBJ databases">
        <title>Mycena genomes resolve the evolution of fungal bioluminescence.</title>
        <authorList>
            <person name="Tsai I.J."/>
        </authorList>
    </citation>
    <scope>NUCLEOTIDE SEQUENCE</scope>
    <source>
        <strain evidence="2">160909Yilan</strain>
    </source>
</reference>
<gene>
    <name evidence="2" type="ORF">MSAN_02371400</name>
</gene>